<evidence type="ECO:0000313" key="2">
    <source>
        <dbReference type="EMBL" id="GKH70220.1"/>
    </source>
</evidence>
<reference evidence="2" key="1">
    <citation type="submission" date="2022-01" db="EMBL/GenBank/DDBJ databases">
        <title>Novel bile acid biosynthetic pathways are enriched in the microbiome of centenarians.</title>
        <authorList>
            <person name="Sato Y."/>
            <person name="Atarashi K."/>
            <person name="Plichta R.D."/>
            <person name="Arai Y."/>
            <person name="Sasajima S."/>
            <person name="Kearney M.S."/>
            <person name="Suda W."/>
            <person name="Takeshita K."/>
            <person name="Sasaki T."/>
            <person name="Okamoto S."/>
            <person name="Skelly N.A."/>
            <person name="Okamura Y."/>
            <person name="Vlamakis H."/>
            <person name="Li Y."/>
            <person name="Tanoue T."/>
            <person name="Takei H."/>
            <person name="Nittono H."/>
            <person name="Narushima S."/>
            <person name="Irie J."/>
            <person name="Itoh H."/>
            <person name="Moriya K."/>
            <person name="Sugiura Y."/>
            <person name="Suematsu M."/>
            <person name="Moritoki N."/>
            <person name="Shibata S."/>
            <person name="Littman R.D."/>
            <person name="Fischbach A.M."/>
            <person name="Uwamino Y."/>
            <person name="Inoue T."/>
            <person name="Honda A."/>
            <person name="Hattori M."/>
            <person name="Murai T."/>
            <person name="Xavier J.R."/>
            <person name="Hirose N."/>
            <person name="Honda K."/>
        </authorList>
    </citation>
    <scope>NUCLEOTIDE SEQUENCE</scope>
    <source>
        <strain evidence="2">CE91-St3</strain>
    </source>
</reference>
<dbReference type="EMBL" id="BQNZ01000001">
    <property type="protein sequence ID" value="GKH70220.1"/>
    <property type="molecule type" value="Genomic_DNA"/>
</dbReference>
<organism evidence="2 3">
    <name type="scientific">Parabacteroides merdae</name>
    <dbReference type="NCBI Taxonomy" id="46503"/>
    <lineage>
        <taxon>Bacteria</taxon>
        <taxon>Pseudomonadati</taxon>
        <taxon>Bacteroidota</taxon>
        <taxon>Bacteroidia</taxon>
        <taxon>Bacteroidales</taxon>
        <taxon>Tannerellaceae</taxon>
        <taxon>Parabacteroides</taxon>
    </lineage>
</organism>
<protein>
    <submittedName>
        <fullName evidence="2">Uncharacterized protein</fullName>
    </submittedName>
</protein>
<evidence type="ECO:0000313" key="3">
    <source>
        <dbReference type="Proteomes" id="UP001055114"/>
    </source>
</evidence>
<gene>
    <name evidence="2" type="ORF">CE91St3_00830</name>
</gene>
<proteinExistence type="predicted"/>
<feature type="region of interest" description="Disordered" evidence="1">
    <location>
        <begin position="56"/>
        <end position="76"/>
    </location>
</feature>
<dbReference type="Proteomes" id="UP001055114">
    <property type="component" value="Unassembled WGS sequence"/>
</dbReference>
<name>A0AA37NCW4_9BACT</name>
<evidence type="ECO:0000256" key="1">
    <source>
        <dbReference type="SAM" id="MobiDB-lite"/>
    </source>
</evidence>
<comment type="caution">
    <text evidence="2">The sequence shown here is derived from an EMBL/GenBank/DDBJ whole genome shotgun (WGS) entry which is preliminary data.</text>
</comment>
<dbReference type="AlphaFoldDB" id="A0AA37NCW4"/>
<sequence length="76" mass="8539">MGDGENRTGISSIWRISIFKGVNMVKMTNQIGLVQTVAQCIKDAEGTIKRLKNNTRDCEANHPSKGQKEAWSFSRR</sequence>
<feature type="compositionally biased region" description="Basic and acidic residues" evidence="1">
    <location>
        <begin position="56"/>
        <end position="68"/>
    </location>
</feature>
<accession>A0AA37NCW4</accession>